<dbReference type="CDD" id="cd03784">
    <property type="entry name" value="GT1_Gtf-like"/>
    <property type="match status" value="1"/>
</dbReference>
<dbReference type="GO" id="GO:0035251">
    <property type="term" value="F:UDP-glucosyltransferase activity"/>
    <property type="evidence" value="ECO:0000318"/>
    <property type="project" value="GO_Central"/>
</dbReference>
<gene>
    <name evidence="6" type="ORF">EUGRSUZ_G01414</name>
</gene>
<dbReference type="InterPro" id="IPR035595">
    <property type="entry name" value="UDP_glycos_trans_CS"/>
</dbReference>
<keyword evidence="3 4" id="KW-0808">Transferase</keyword>
<dbReference type="EMBL" id="KK198759">
    <property type="protein sequence ID" value="KCW63754.1"/>
    <property type="molecule type" value="Genomic_DNA"/>
</dbReference>
<dbReference type="AlphaFoldDB" id="A0A059BCI6"/>
<dbReference type="OMA" id="VGVQTWI"/>
<name>A0A059BCI6_EUCGR</name>
<dbReference type="FunCoup" id="A0A059BCI6">
    <property type="interactions" value="286"/>
</dbReference>
<dbReference type="FunFam" id="3.40.50.2000:FF:000047">
    <property type="entry name" value="Glycosyltransferase"/>
    <property type="match status" value="1"/>
</dbReference>
<evidence type="ECO:0000313" key="6">
    <source>
        <dbReference type="EMBL" id="KCW63754.1"/>
    </source>
</evidence>
<comment type="similarity">
    <text evidence="1 4">Belongs to the UDP-glycosyltransferase family.</text>
</comment>
<keyword evidence="2 4" id="KW-0328">Glycosyltransferase</keyword>
<sequence>MGSDNVRQLRIFFFPFMAYGHILPTIDMAKLFASRGLKATIITTPLNAPIFAQTVQRIQKLGAKIDVKTVNFPSVEAGLPPGCESLDSVASQEMFLKFIKATEMLKQPLEDLLSEDPPDCLVADMFFPWATDVAQRLGVPRMVFHGTSFFALCATECVRLHEPHKNVPSDLDPFAIPNFPHEIKLTRKQLPEHLRSGVENDFTRFNREAKESEVRSFGVIVNSFYELEPDYADYYRNVLGRRAWHIGPVSLCNRDIEDKATRGKKATIDEHECLKWLDSKDPNSVIYICFGSVAKFSPNQLREIALALEASGQQFIWVVRKADKGGGDKDEAGGDEEWLPRGFEERMKSENKGLIIRDWAPQVLILDHKAIGAFVTHCGWNSTLEGICAGVPMVTWPVFAEQFYNEKLVTQVLRVGVGVGAQQWVGIVADKEIVSRDRIEKALRQVMVGDEAEAMIDRAKLLADKARRAIEDGGSSYSDMNALIRELALHRIARDAKN</sequence>
<dbReference type="PANTHER" id="PTHR48047">
    <property type="entry name" value="GLYCOSYLTRANSFERASE"/>
    <property type="match status" value="1"/>
</dbReference>
<evidence type="ECO:0000256" key="4">
    <source>
        <dbReference type="RuleBase" id="RU003718"/>
    </source>
</evidence>
<evidence type="ECO:0000256" key="3">
    <source>
        <dbReference type="ARBA" id="ARBA00022679"/>
    </source>
</evidence>
<dbReference type="EC" id="2.4.1.-" evidence="5"/>
<dbReference type="Pfam" id="PF00201">
    <property type="entry name" value="UDPGT"/>
    <property type="match status" value="1"/>
</dbReference>
<dbReference type="FunFam" id="3.40.50.2000:FF:000071">
    <property type="entry name" value="Glycosyltransferase"/>
    <property type="match status" value="1"/>
</dbReference>
<organism evidence="6">
    <name type="scientific">Eucalyptus grandis</name>
    <name type="common">Flooded gum</name>
    <dbReference type="NCBI Taxonomy" id="71139"/>
    <lineage>
        <taxon>Eukaryota</taxon>
        <taxon>Viridiplantae</taxon>
        <taxon>Streptophyta</taxon>
        <taxon>Embryophyta</taxon>
        <taxon>Tracheophyta</taxon>
        <taxon>Spermatophyta</taxon>
        <taxon>Magnoliopsida</taxon>
        <taxon>eudicotyledons</taxon>
        <taxon>Gunneridae</taxon>
        <taxon>Pentapetalae</taxon>
        <taxon>rosids</taxon>
        <taxon>malvids</taxon>
        <taxon>Myrtales</taxon>
        <taxon>Myrtaceae</taxon>
        <taxon>Myrtoideae</taxon>
        <taxon>Eucalypteae</taxon>
        <taxon>Eucalyptus</taxon>
    </lineage>
</organism>
<dbReference type="InterPro" id="IPR002213">
    <property type="entry name" value="UDP_glucos_trans"/>
</dbReference>
<dbReference type="PROSITE" id="PS00375">
    <property type="entry name" value="UDPGT"/>
    <property type="match status" value="1"/>
</dbReference>
<accession>A0A059BCI6</accession>
<reference evidence="6" key="1">
    <citation type="submission" date="2013-07" db="EMBL/GenBank/DDBJ databases">
        <title>The genome of Eucalyptus grandis.</title>
        <authorList>
            <person name="Schmutz J."/>
            <person name="Hayes R."/>
            <person name="Myburg A."/>
            <person name="Tuskan G."/>
            <person name="Grattapaglia D."/>
            <person name="Rokhsar D.S."/>
        </authorList>
    </citation>
    <scope>NUCLEOTIDE SEQUENCE</scope>
    <source>
        <tissue evidence="6">Leaf extractions</tissue>
    </source>
</reference>
<dbReference type="Gene3D" id="3.40.50.2000">
    <property type="entry name" value="Glycogen Phosphorylase B"/>
    <property type="match status" value="2"/>
</dbReference>
<dbReference type="Gramene" id="KCW63754">
    <property type="protein sequence ID" value="KCW63754"/>
    <property type="gene ID" value="EUGRSUZ_G01414"/>
</dbReference>
<dbReference type="PANTHER" id="PTHR48047:SF45">
    <property type="entry name" value="SCOPOLETIN GLUCOSYLTRANSFERASE-LIKE"/>
    <property type="match status" value="1"/>
</dbReference>
<proteinExistence type="inferred from homology"/>
<evidence type="ECO:0000256" key="1">
    <source>
        <dbReference type="ARBA" id="ARBA00009995"/>
    </source>
</evidence>
<dbReference type="InParanoid" id="A0A059BCI6"/>
<evidence type="ECO:0000256" key="2">
    <source>
        <dbReference type="ARBA" id="ARBA00022676"/>
    </source>
</evidence>
<protein>
    <recommendedName>
        <fullName evidence="5">Glycosyltransferase</fullName>
        <ecNumber evidence="5">2.4.1.-</ecNumber>
    </recommendedName>
</protein>
<dbReference type="SUPFAM" id="SSF53756">
    <property type="entry name" value="UDP-Glycosyltransferase/glycogen phosphorylase"/>
    <property type="match status" value="1"/>
</dbReference>
<evidence type="ECO:0000256" key="5">
    <source>
        <dbReference type="RuleBase" id="RU362057"/>
    </source>
</evidence>